<feature type="domain" description="LysM" evidence="3">
    <location>
        <begin position="79"/>
        <end position="129"/>
    </location>
</feature>
<evidence type="ECO:0000313" key="4">
    <source>
        <dbReference type="EMBL" id="BDR53282.1"/>
    </source>
</evidence>
<dbReference type="PROSITE" id="PS51782">
    <property type="entry name" value="LYSM"/>
    <property type="match status" value="1"/>
</dbReference>
<evidence type="ECO:0000259" key="3">
    <source>
        <dbReference type="PROSITE" id="PS51782"/>
    </source>
</evidence>
<sequence>MSASVSMPVSSKQFAMGARSGKRGSRGQGATPASASGRLVLTVKGKVTAMVLAGCLLVAGAGLVMSDQARSDTGVQEVTSYIVQPGDTLWTYASMVTPQGGDVSRGVDQLMELNSLNSPSLQVGQRIIVPKQ</sequence>
<gene>
    <name evidence="4" type="ORF">KIM372_11890</name>
</gene>
<dbReference type="CDD" id="cd00118">
    <property type="entry name" value="LysM"/>
    <property type="match status" value="1"/>
</dbReference>
<reference evidence="4 5" key="1">
    <citation type="journal article" date="2023" name="Microbiol. Spectr.">
        <title>Symbiosis of Carpenter Bees with Uncharacterized Lactic Acid Bacteria Showing NAD Auxotrophy.</title>
        <authorList>
            <person name="Kawasaki S."/>
            <person name="Ozawa K."/>
            <person name="Mori T."/>
            <person name="Yamamoto A."/>
            <person name="Ito M."/>
            <person name="Ohkuma M."/>
            <person name="Sakamoto M."/>
            <person name="Matsutani M."/>
        </authorList>
    </citation>
    <scope>NUCLEOTIDE SEQUENCE [LARGE SCALE GENOMIC DNA]</scope>
    <source>
        <strain evidence="4 5">Kim37-2</strain>
    </source>
</reference>
<keyword evidence="2" id="KW-1133">Transmembrane helix</keyword>
<protein>
    <recommendedName>
        <fullName evidence="3">LysM domain-containing protein</fullName>
    </recommendedName>
</protein>
<feature type="region of interest" description="Disordered" evidence="1">
    <location>
        <begin position="1"/>
        <end position="35"/>
    </location>
</feature>
<organism evidence="4 5">
    <name type="scientific">Bombiscardovia nodaiensis</name>
    <dbReference type="NCBI Taxonomy" id="2932181"/>
    <lineage>
        <taxon>Bacteria</taxon>
        <taxon>Bacillati</taxon>
        <taxon>Actinomycetota</taxon>
        <taxon>Actinomycetes</taxon>
        <taxon>Bifidobacteriales</taxon>
        <taxon>Bifidobacteriaceae</taxon>
        <taxon>Bombiscardovia</taxon>
    </lineage>
</organism>
<keyword evidence="2" id="KW-0812">Transmembrane</keyword>
<dbReference type="SUPFAM" id="SSF54106">
    <property type="entry name" value="LysM domain"/>
    <property type="match status" value="1"/>
</dbReference>
<name>A0ABN6SDV4_9BIFI</name>
<dbReference type="Proteomes" id="UP001321766">
    <property type="component" value="Chromosome"/>
</dbReference>
<dbReference type="InterPro" id="IPR036779">
    <property type="entry name" value="LysM_dom_sf"/>
</dbReference>
<accession>A0ABN6SDV4</accession>
<keyword evidence="5" id="KW-1185">Reference proteome</keyword>
<evidence type="ECO:0000256" key="1">
    <source>
        <dbReference type="SAM" id="MobiDB-lite"/>
    </source>
</evidence>
<keyword evidence="2" id="KW-0472">Membrane</keyword>
<evidence type="ECO:0000313" key="5">
    <source>
        <dbReference type="Proteomes" id="UP001321766"/>
    </source>
</evidence>
<evidence type="ECO:0000256" key="2">
    <source>
        <dbReference type="SAM" id="Phobius"/>
    </source>
</evidence>
<dbReference type="InterPro" id="IPR018392">
    <property type="entry name" value="LysM"/>
</dbReference>
<dbReference type="EMBL" id="AP026798">
    <property type="protein sequence ID" value="BDR53282.1"/>
    <property type="molecule type" value="Genomic_DNA"/>
</dbReference>
<feature type="transmembrane region" description="Helical" evidence="2">
    <location>
        <begin position="47"/>
        <end position="65"/>
    </location>
</feature>
<dbReference type="Pfam" id="PF01476">
    <property type="entry name" value="LysM"/>
    <property type="match status" value="1"/>
</dbReference>
<dbReference type="Gene3D" id="3.10.350.10">
    <property type="entry name" value="LysM domain"/>
    <property type="match status" value="1"/>
</dbReference>
<dbReference type="SMART" id="SM00257">
    <property type="entry name" value="LysM"/>
    <property type="match status" value="1"/>
</dbReference>
<feature type="compositionally biased region" description="Polar residues" evidence="1">
    <location>
        <begin position="1"/>
        <end position="13"/>
    </location>
</feature>
<proteinExistence type="predicted"/>